<dbReference type="OrthoDB" id="679284at2"/>
<sequence length="170" mass="19760">MIDNNKTLSEINKTFEEFILILSSFYDEQINKIPFEGSWTPGQVTQHIILSVSGFVDLMNGPDEETTRQPNVYVANIREAFLNFDIRMQSPDFVIPPAKNYNKEELLLTLDQLKTQLNQIIPVKDMTKTCTGFELPVFGHLTRTELANFIEVHTKRHLHQLKNIYNKINY</sequence>
<dbReference type="InterPro" id="IPR024775">
    <property type="entry name" value="DinB-like"/>
</dbReference>
<name>A0A1H1VZE7_MUCMA</name>
<dbReference type="RefSeq" id="WP_157682107.1">
    <property type="nucleotide sequence ID" value="NZ_LT629740.1"/>
</dbReference>
<dbReference type="InterPro" id="IPR034660">
    <property type="entry name" value="DinB/YfiT-like"/>
</dbReference>
<evidence type="ECO:0000259" key="1">
    <source>
        <dbReference type="Pfam" id="PF12867"/>
    </source>
</evidence>
<dbReference type="STRING" id="652787.SAMN05216490_2036"/>
<dbReference type="SUPFAM" id="SSF109854">
    <property type="entry name" value="DinB/YfiT-like putative metalloenzymes"/>
    <property type="match status" value="1"/>
</dbReference>
<evidence type="ECO:0000313" key="3">
    <source>
        <dbReference type="Proteomes" id="UP000199679"/>
    </source>
</evidence>
<dbReference type="Proteomes" id="UP000199679">
    <property type="component" value="Chromosome I"/>
</dbReference>
<evidence type="ECO:0000313" key="2">
    <source>
        <dbReference type="EMBL" id="SDS89459.1"/>
    </source>
</evidence>
<gene>
    <name evidence="2" type="ORF">SAMN05216490_2036</name>
</gene>
<dbReference type="AlphaFoldDB" id="A0A1H1VZE7"/>
<protein>
    <submittedName>
        <fullName evidence="2">DinB superfamily protein</fullName>
    </submittedName>
</protein>
<reference evidence="2 3" key="1">
    <citation type="submission" date="2016-10" db="EMBL/GenBank/DDBJ databases">
        <authorList>
            <person name="de Groot N.N."/>
        </authorList>
    </citation>
    <scope>NUCLEOTIDE SEQUENCE [LARGE SCALE GENOMIC DNA]</scope>
    <source>
        <strain evidence="2 3">MP1X4</strain>
    </source>
</reference>
<proteinExistence type="predicted"/>
<organism evidence="2 3">
    <name type="scientific">Mucilaginibacter mallensis</name>
    <dbReference type="NCBI Taxonomy" id="652787"/>
    <lineage>
        <taxon>Bacteria</taxon>
        <taxon>Pseudomonadati</taxon>
        <taxon>Bacteroidota</taxon>
        <taxon>Sphingobacteriia</taxon>
        <taxon>Sphingobacteriales</taxon>
        <taxon>Sphingobacteriaceae</taxon>
        <taxon>Mucilaginibacter</taxon>
    </lineage>
</organism>
<dbReference type="Gene3D" id="1.20.120.450">
    <property type="entry name" value="dinb family like domain"/>
    <property type="match status" value="1"/>
</dbReference>
<dbReference type="Pfam" id="PF12867">
    <property type="entry name" value="DinB_2"/>
    <property type="match status" value="1"/>
</dbReference>
<dbReference type="EMBL" id="LT629740">
    <property type="protein sequence ID" value="SDS89459.1"/>
    <property type="molecule type" value="Genomic_DNA"/>
</dbReference>
<feature type="domain" description="DinB-like" evidence="1">
    <location>
        <begin position="15"/>
        <end position="161"/>
    </location>
</feature>
<keyword evidence="3" id="KW-1185">Reference proteome</keyword>
<accession>A0A1H1VZE7</accession>